<comment type="subcellular location">
    <subcellularLocation>
        <location evidence="1">Membrane</location>
        <topology evidence="1">Multi-pass membrane protein</topology>
    </subcellularLocation>
</comment>
<evidence type="ECO:0000313" key="7">
    <source>
        <dbReference type="EMBL" id="ONH31371.1"/>
    </source>
</evidence>
<dbReference type="PANTHER" id="PTHR21257">
    <property type="entry name" value="DELTA(14)-STEROL REDUCTASE"/>
    <property type="match status" value="1"/>
</dbReference>
<dbReference type="AlphaFoldDB" id="A0A1V2IFZ2"/>
<dbReference type="GO" id="GO:0016020">
    <property type="term" value="C:membrane"/>
    <property type="evidence" value="ECO:0007669"/>
    <property type="project" value="UniProtKB-SubCell"/>
</dbReference>
<accession>A0A1V2IFZ2</accession>
<feature type="transmembrane region" description="Helical" evidence="6">
    <location>
        <begin position="126"/>
        <end position="146"/>
    </location>
</feature>
<feature type="transmembrane region" description="Helical" evidence="6">
    <location>
        <begin position="194"/>
        <end position="212"/>
    </location>
</feature>
<dbReference type="STRING" id="1834516.BL253_08835"/>
<dbReference type="EMBL" id="MOMC01000016">
    <property type="protein sequence ID" value="ONH31371.1"/>
    <property type="molecule type" value="Genomic_DNA"/>
</dbReference>
<keyword evidence="8" id="KW-1185">Reference proteome</keyword>
<dbReference type="GO" id="GO:0016126">
    <property type="term" value="P:sterol biosynthetic process"/>
    <property type="evidence" value="ECO:0007669"/>
    <property type="project" value="InterPro"/>
</dbReference>
<evidence type="ECO:0000256" key="2">
    <source>
        <dbReference type="ARBA" id="ARBA00005402"/>
    </source>
</evidence>
<dbReference type="OrthoDB" id="9779233at2"/>
<dbReference type="GO" id="GO:0050613">
    <property type="term" value="F:Delta14-sterol reductase activity"/>
    <property type="evidence" value="ECO:0007669"/>
    <property type="project" value="TreeGrafter"/>
</dbReference>
<evidence type="ECO:0000256" key="5">
    <source>
        <dbReference type="ARBA" id="ARBA00023136"/>
    </source>
</evidence>
<dbReference type="PANTHER" id="PTHR21257:SF52">
    <property type="entry name" value="DELTA(14)-STEROL REDUCTASE TM7SF2"/>
    <property type="match status" value="1"/>
</dbReference>
<gene>
    <name evidence="7" type="ORF">BL253_08835</name>
</gene>
<evidence type="ECO:0000256" key="6">
    <source>
        <dbReference type="SAM" id="Phobius"/>
    </source>
</evidence>
<organism evidence="7 8">
    <name type="scientific">Pseudofrankia asymbiotica</name>
    <dbReference type="NCBI Taxonomy" id="1834516"/>
    <lineage>
        <taxon>Bacteria</taxon>
        <taxon>Bacillati</taxon>
        <taxon>Actinomycetota</taxon>
        <taxon>Actinomycetes</taxon>
        <taxon>Frankiales</taxon>
        <taxon>Frankiaceae</taxon>
        <taxon>Pseudofrankia</taxon>
    </lineage>
</organism>
<protein>
    <submittedName>
        <fullName evidence="7">Ergosterol biosynthesis protein</fullName>
    </submittedName>
</protein>
<evidence type="ECO:0000256" key="1">
    <source>
        <dbReference type="ARBA" id="ARBA00004141"/>
    </source>
</evidence>
<dbReference type="RefSeq" id="WP_076815426.1">
    <property type="nucleotide sequence ID" value="NZ_MOMC01000016.1"/>
</dbReference>
<evidence type="ECO:0000313" key="8">
    <source>
        <dbReference type="Proteomes" id="UP000188929"/>
    </source>
</evidence>
<feature type="transmembrane region" description="Helical" evidence="6">
    <location>
        <begin position="152"/>
        <end position="173"/>
    </location>
</feature>
<keyword evidence="3 6" id="KW-0812">Transmembrane</keyword>
<keyword evidence="5 6" id="KW-0472">Membrane</keyword>
<keyword evidence="4 6" id="KW-1133">Transmembrane helix</keyword>
<comment type="caution">
    <text evidence="7">The sequence shown here is derived from an EMBL/GenBank/DDBJ whole genome shotgun (WGS) entry which is preliminary data.</text>
</comment>
<name>A0A1V2IFZ2_9ACTN</name>
<reference evidence="8" key="1">
    <citation type="submission" date="2016-10" db="EMBL/GenBank/DDBJ databases">
        <title>Frankia sp. NRRL B-16386 Genome sequencing.</title>
        <authorList>
            <person name="Ghodhbane-Gtari F."/>
            <person name="Swanson E."/>
            <person name="Gueddou A."/>
            <person name="Hezbri K."/>
            <person name="Ktari K."/>
            <person name="Nouioui I."/>
            <person name="Morris K."/>
            <person name="Simpson S."/>
            <person name="Abebe-Akele F."/>
            <person name="Thomas K."/>
            <person name="Gtari M."/>
            <person name="Tisa L.S."/>
        </authorList>
    </citation>
    <scope>NUCLEOTIDE SEQUENCE [LARGE SCALE GENOMIC DNA]</scope>
    <source>
        <strain evidence="8">NRRL B-16386</strain>
    </source>
</reference>
<feature type="transmembrane region" description="Helical" evidence="6">
    <location>
        <begin position="224"/>
        <end position="243"/>
    </location>
</feature>
<feature type="transmembrane region" description="Helical" evidence="6">
    <location>
        <begin position="6"/>
        <end position="22"/>
    </location>
</feature>
<proteinExistence type="inferred from homology"/>
<dbReference type="Pfam" id="PF01222">
    <property type="entry name" value="ERG4_ERG24"/>
    <property type="match status" value="1"/>
</dbReference>
<comment type="similarity">
    <text evidence="2">Belongs to the ERG4/ERG24 family.</text>
</comment>
<dbReference type="Proteomes" id="UP000188929">
    <property type="component" value="Unassembled WGS sequence"/>
</dbReference>
<feature type="transmembrane region" description="Helical" evidence="6">
    <location>
        <begin position="43"/>
        <end position="62"/>
    </location>
</feature>
<sequence>MILGFFLPWIAFGAILALHVALPGRWIDGYVRDDQGRPLRYRLNGLAVLVAAVGIAVVLVAVDAVPADELWRHRWAELAGACVFGLVFTAALVLTAPSTGKPLLADLYLGRRENPRWRGGRVDAKMWLYLAGAVLLELNVLSFAAHQRLATGHLSAAVALSAGLLTYFVVDYLTFEHVHLYTYDLFAERVGFKLGWGCLVFYPYFYCVGLWARAGEPDPHAPVWLMVLAGIVFFAGWTLARGANMQKFLFKRHPTARAFGLLEPSAVSDGERTLLCGGFWGAARHINYLGEILMAAGITLALGTPGDPVPWLYPLYYVGLLVPRQIDDDRRCAAKYGPLWDEYRARVRWRIIPGIY</sequence>
<dbReference type="Gene3D" id="1.20.120.1630">
    <property type="match status" value="1"/>
</dbReference>
<feature type="transmembrane region" description="Helical" evidence="6">
    <location>
        <begin position="74"/>
        <end position="94"/>
    </location>
</feature>
<dbReference type="InterPro" id="IPR001171">
    <property type="entry name" value="ERG24_DHCR-like"/>
</dbReference>
<evidence type="ECO:0000256" key="4">
    <source>
        <dbReference type="ARBA" id="ARBA00022989"/>
    </source>
</evidence>
<evidence type="ECO:0000256" key="3">
    <source>
        <dbReference type="ARBA" id="ARBA00022692"/>
    </source>
</evidence>